<evidence type="ECO:0000313" key="2">
    <source>
        <dbReference type="EMBL" id="KAF9072388.1"/>
    </source>
</evidence>
<feature type="chain" id="PRO_5040401287" evidence="1">
    <location>
        <begin position="18"/>
        <end position="477"/>
    </location>
</feature>
<dbReference type="GO" id="GO:0005262">
    <property type="term" value="F:calcium channel activity"/>
    <property type="evidence" value="ECO:0007669"/>
    <property type="project" value="InterPro"/>
</dbReference>
<dbReference type="GO" id="GO:0098703">
    <property type="term" value="P:calcium ion import across plasma membrane"/>
    <property type="evidence" value="ECO:0007669"/>
    <property type="project" value="InterPro"/>
</dbReference>
<gene>
    <name evidence="2" type="ORF">BDP27DRAFT_1320375</name>
</gene>
<organism evidence="2 3">
    <name type="scientific">Rhodocollybia butyracea</name>
    <dbReference type="NCBI Taxonomy" id="206335"/>
    <lineage>
        <taxon>Eukaryota</taxon>
        <taxon>Fungi</taxon>
        <taxon>Dikarya</taxon>
        <taxon>Basidiomycota</taxon>
        <taxon>Agaricomycotina</taxon>
        <taxon>Agaricomycetes</taxon>
        <taxon>Agaricomycetidae</taxon>
        <taxon>Agaricales</taxon>
        <taxon>Marasmiineae</taxon>
        <taxon>Omphalotaceae</taxon>
        <taxon>Rhodocollybia</taxon>
    </lineage>
</organism>
<evidence type="ECO:0000313" key="3">
    <source>
        <dbReference type="Proteomes" id="UP000772434"/>
    </source>
</evidence>
<keyword evidence="1" id="KW-0732">Signal</keyword>
<dbReference type="EMBL" id="JADNRY010000024">
    <property type="protein sequence ID" value="KAF9072388.1"/>
    <property type="molecule type" value="Genomic_DNA"/>
</dbReference>
<evidence type="ECO:0000256" key="1">
    <source>
        <dbReference type="SAM" id="SignalP"/>
    </source>
</evidence>
<dbReference type="Pfam" id="PF12929">
    <property type="entry name" value="Mid1"/>
    <property type="match status" value="1"/>
</dbReference>
<feature type="signal peptide" evidence="1">
    <location>
        <begin position="1"/>
        <end position="17"/>
    </location>
</feature>
<dbReference type="PANTHER" id="PTHR39142:SF1">
    <property type="entry name" value="AEL197CP"/>
    <property type="match status" value="1"/>
</dbReference>
<keyword evidence="3" id="KW-1185">Reference proteome</keyword>
<reference evidence="2" key="1">
    <citation type="submission" date="2020-11" db="EMBL/GenBank/DDBJ databases">
        <authorList>
            <consortium name="DOE Joint Genome Institute"/>
            <person name="Ahrendt S."/>
            <person name="Riley R."/>
            <person name="Andreopoulos W."/>
            <person name="Labutti K."/>
            <person name="Pangilinan J."/>
            <person name="Ruiz-Duenas F.J."/>
            <person name="Barrasa J.M."/>
            <person name="Sanchez-Garcia M."/>
            <person name="Camarero S."/>
            <person name="Miyauchi S."/>
            <person name="Serrano A."/>
            <person name="Linde D."/>
            <person name="Babiker R."/>
            <person name="Drula E."/>
            <person name="Ayuso-Fernandez I."/>
            <person name="Pacheco R."/>
            <person name="Padilla G."/>
            <person name="Ferreira P."/>
            <person name="Barriuso J."/>
            <person name="Kellner H."/>
            <person name="Castanera R."/>
            <person name="Alfaro M."/>
            <person name="Ramirez L."/>
            <person name="Pisabarro A.G."/>
            <person name="Kuo A."/>
            <person name="Tritt A."/>
            <person name="Lipzen A."/>
            <person name="He G."/>
            <person name="Yan M."/>
            <person name="Ng V."/>
            <person name="Cullen D."/>
            <person name="Martin F."/>
            <person name="Rosso M.-N."/>
            <person name="Henrissat B."/>
            <person name="Hibbett D."/>
            <person name="Martinez A.T."/>
            <person name="Grigoriev I.V."/>
        </authorList>
    </citation>
    <scope>NUCLEOTIDE SEQUENCE</scope>
    <source>
        <strain evidence="2">AH 40177</strain>
    </source>
</reference>
<dbReference type="AlphaFoldDB" id="A0A9P5Q073"/>
<proteinExistence type="predicted"/>
<dbReference type="InterPro" id="IPR024338">
    <property type="entry name" value="MID1/Yam8"/>
</dbReference>
<dbReference type="PANTHER" id="PTHR39142">
    <property type="entry name" value="MID1P"/>
    <property type="match status" value="1"/>
</dbReference>
<protein>
    <submittedName>
        <fullName evidence="2">Stretch-activated cation channel Mid1</fullName>
    </submittedName>
</protein>
<comment type="caution">
    <text evidence="2">The sequence shown here is derived from an EMBL/GenBank/DDBJ whole genome shotgun (WGS) entry which is preliminary data.</text>
</comment>
<accession>A0A9P5Q073</accession>
<sequence length="477" mass="50661">MLAETLLCLLNAGIIQAAATAQLSLNNILSLDSQNLPSPPTFSLPAAQNLTITVAYCSSETTSTRFFVTNSTSVDDPGPGGGTDVYEIPVDRGLGAFSGIFPNGGVLALDGDIPDNFSFEIGASDDGPIHQVLATFPLLGDTTSNQALLFSPPFDPPSFSEPSYPNYTLPSPLLSPPSPPNSSPNFTLVITPTSSQVLTSLPQTACMISSQSSSSGNIANESLWLRDEQGWRMQWLIEGLSPQTNYTAYVVENNTTLSGPMYFVTKSAIFACPIAAFLPYCPGVTYAVPLPASGSALSIYDNTNIPSAISDTLLTYFSNFTIALTTQACGRDYYSPLQTCADCQRAYFRWLCSVSFPRCGEESPTTTTTSSSSGETSVDIPTFTSALQAQTTSSSPRNPTFPSMNMSYSVLLPCIETCQATDRACPNFLGFACPLARFNANSSYGVGYIDGADPDQQGLGVPGSAQDQWGNVWCNLV</sequence>
<name>A0A9P5Q073_9AGAR</name>
<dbReference type="Proteomes" id="UP000772434">
    <property type="component" value="Unassembled WGS sequence"/>
</dbReference>
<dbReference type="OrthoDB" id="5405745at2759"/>